<sequence>MNEQSSATGSICTREGSPLPAGGRVAASSTRRLLANKPLSAKELEVLRWAAEGKTVWEISRIRSISQATVKFHLRNIYGKLQVNNRVQAAGEAIKRGLCR</sequence>
<dbReference type="EMBL" id="JAPEQY010000006">
    <property type="protein sequence ID" value="MFO2477648.1"/>
    <property type="molecule type" value="Genomic_DNA"/>
</dbReference>
<organism evidence="1 2">
    <name type="scientific">Pseudomonas imrae</name>
    <dbReference type="NCBI Taxonomy" id="2992837"/>
    <lineage>
        <taxon>Bacteria</taxon>
        <taxon>Pseudomonadati</taxon>
        <taxon>Pseudomonadota</taxon>
        <taxon>Gammaproteobacteria</taxon>
        <taxon>Pseudomonadales</taxon>
        <taxon>Pseudomonadaceae</taxon>
        <taxon>Pseudomonas</taxon>
    </lineage>
</organism>
<gene>
    <name evidence="1" type="ORF">OOJ96_09555</name>
</gene>
<accession>A0ACC7PB96</accession>
<protein>
    <submittedName>
        <fullName evidence="1">Helix-turn-helix transcriptional regulator</fullName>
    </submittedName>
</protein>
<name>A0ACC7PB96_9PSED</name>
<evidence type="ECO:0000313" key="2">
    <source>
        <dbReference type="Proteomes" id="UP001637618"/>
    </source>
</evidence>
<comment type="caution">
    <text evidence="1">The sequence shown here is derived from an EMBL/GenBank/DDBJ whole genome shotgun (WGS) entry which is preliminary data.</text>
</comment>
<proteinExistence type="predicted"/>
<dbReference type="Proteomes" id="UP001637618">
    <property type="component" value="Unassembled WGS sequence"/>
</dbReference>
<reference evidence="1" key="1">
    <citation type="submission" date="2022-11" db="EMBL/GenBank/DDBJ databases">
        <title>Draft genome sequences of strains of Pseudomonas imrae sp. nov.</title>
        <authorList>
            <person name="Salva Serra F."/>
            <person name="Nimje P."/>
            <person name="Moore E.R.B."/>
            <person name="Marathe N.P."/>
        </authorList>
    </citation>
    <scope>NUCLEOTIDE SEQUENCE</scope>
    <source>
        <strain evidence="1">15FMM2</strain>
    </source>
</reference>
<keyword evidence="2" id="KW-1185">Reference proteome</keyword>
<evidence type="ECO:0000313" key="1">
    <source>
        <dbReference type="EMBL" id="MFO2477648.1"/>
    </source>
</evidence>